<evidence type="ECO:0000256" key="3">
    <source>
        <dbReference type="SAM" id="SignalP"/>
    </source>
</evidence>
<evidence type="ECO:0000259" key="4">
    <source>
        <dbReference type="PROSITE" id="PS51352"/>
    </source>
</evidence>
<dbReference type="SUPFAM" id="SSF52833">
    <property type="entry name" value="Thioredoxin-like"/>
    <property type="match status" value="1"/>
</dbReference>
<feature type="signal peptide" evidence="3">
    <location>
        <begin position="1"/>
        <end position="21"/>
    </location>
</feature>
<protein>
    <submittedName>
        <fullName evidence="5">DUF255 domain-containing protein</fullName>
    </submittedName>
</protein>
<dbReference type="EMBL" id="CP150096">
    <property type="protein sequence ID" value="WZN48215.1"/>
    <property type="molecule type" value="Genomic_DNA"/>
</dbReference>
<dbReference type="PANTHER" id="PTHR15337:SF11">
    <property type="entry name" value="THIOREDOXIN DOMAIN-CONTAINING PROTEIN"/>
    <property type="match status" value="1"/>
</dbReference>
<dbReference type="Gene3D" id="3.40.30.10">
    <property type="entry name" value="Glutaredoxin"/>
    <property type="match status" value="1"/>
</dbReference>
<gene>
    <name evidence="5" type="ORF">WJU22_08505</name>
</gene>
<keyword evidence="2" id="KW-0676">Redox-active center</keyword>
<dbReference type="InterPro" id="IPR004879">
    <property type="entry name" value="Ssp411-like_TRX"/>
</dbReference>
<feature type="chain" id="PRO_5045152772" evidence="3">
    <location>
        <begin position="22"/>
        <end position="421"/>
    </location>
</feature>
<dbReference type="InterPro" id="IPR051099">
    <property type="entry name" value="AGR/TXD"/>
</dbReference>
<evidence type="ECO:0000256" key="2">
    <source>
        <dbReference type="ARBA" id="ARBA00023284"/>
    </source>
</evidence>
<proteinExistence type="predicted"/>
<accession>A0ABZ2Z9P9</accession>
<organism evidence="5 6">
    <name type="scientific">Chitinophaga caseinilytica</name>
    <dbReference type="NCBI Taxonomy" id="2267521"/>
    <lineage>
        <taxon>Bacteria</taxon>
        <taxon>Pseudomonadati</taxon>
        <taxon>Bacteroidota</taxon>
        <taxon>Chitinophagia</taxon>
        <taxon>Chitinophagales</taxon>
        <taxon>Chitinophagaceae</taxon>
        <taxon>Chitinophaga</taxon>
    </lineage>
</organism>
<dbReference type="Pfam" id="PF03190">
    <property type="entry name" value="Thioredox_DsbH"/>
    <property type="match status" value="1"/>
</dbReference>
<keyword evidence="6" id="KW-1185">Reference proteome</keyword>
<sequence>MNLQKLTLFFCLMLATLTVSAQDEGIRFTHGLSWKAVLEKAKRENKYIFVDCFTTWCGPCKMMSRDIFPQKNVGDFFNEKFVSVKMQMDRTAKDDEEVKARYADADFLAKEYAVMAYPTFLYFTPQGKLVHLVVGTDSAKGFIAKSAAAFDPETQYYTRMENARKEVGSDPEKVKSLVREAKKVYDGVNMTKLMKTWLQVMPDVYNKEDLAFLDEMTMRSEDPGFTIFLRQPAKVDAVMGKGFSAKKTGQIIAGEELYSKWKGEGEPDMKGLESALKKKYPQQAGKLFGMFRLNVYQRNGQWDKFQAEARRFVEKYGAEIAPAELSSLAGSIARNCSDPACLQSALKWSRQAMEAEASEPMIKSVYAHLLYRLDRKPEGIALQKEVVAAYAASTEKSGEYMLKSAKQLLEKMEKGEKTWKN</sequence>
<name>A0ABZ2Z9P9_9BACT</name>
<evidence type="ECO:0000313" key="5">
    <source>
        <dbReference type="EMBL" id="WZN48215.1"/>
    </source>
</evidence>
<feature type="domain" description="Thioredoxin" evidence="4">
    <location>
        <begin position="15"/>
        <end position="151"/>
    </location>
</feature>
<dbReference type="PANTHER" id="PTHR15337">
    <property type="entry name" value="ANTERIOR GRADIENT PROTEIN-RELATED"/>
    <property type="match status" value="1"/>
</dbReference>
<evidence type="ECO:0000256" key="1">
    <source>
        <dbReference type="ARBA" id="ARBA00022729"/>
    </source>
</evidence>
<dbReference type="InterPro" id="IPR036249">
    <property type="entry name" value="Thioredoxin-like_sf"/>
</dbReference>
<dbReference type="PROSITE" id="PS00194">
    <property type="entry name" value="THIOREDOXIN_1"/>
    <property type="match status" value="1"/>
</dbReference>
<dbReference type="Proteomes" id="UP001449657">
    <property type="component" value="Chromosome"/>
</dbReference>
<reference evidence="5 6" key="1">
    <citation type="submission" date="2024-03" db="EMBL/GenBank/DDBJ databases">
        <title>Chitinophaga caseinilytica sp. nov., a casein hydrolysing bacterium isolated from forest soil.</title>
        <authorList>
            <person name="Lee D.S."/>
            <person name="Han D.M."/>
            <person name="Baek J.H."/>
            <person name="Choi D.G."/>
            <person name="Jeon J.H."/>
            <person name="Jeon C.O."/>
        </authorList>
    </citation>
    <scope>NUCLEOTIDE SEQUENCE [LARGE SCALE GENOMIC DNA]</scope>
    <source>
        <strain evidence="5 6">KACC 19118</strain>
    </source>
</reference>
<dbReference type="InterPro" id="IPR017937">
    <property type="entry name" value="Thioredoxin_CS"/>
</dbReference>
<keyword evidence="1 3" id="KW-0732">Signal</keyword>
<dbReference type="RefSeq" id="WP_341842811.1">
    <property type="nucleotide sequence ID" value="NZ_CP149792.1"/>
</dbReference>
<evidence type="ECO:0000313" key="6">
    <source>
        <dbReference type="Proteomes" id="UP001449657"/>
    </source>
</evidence>
<dbReference type="PROSITE" id="PS51352">
    <property type="entry name" value="THIOREDOXIN_2"/>
    <property type="match status" value="1"/>
</dbReference>
<dbReference type="InterPro" id="IPR013766">
    <property type="entry name" value="Thioredoxin_domain"/>
</dbReference>